<sequence length="39" mass="4321">MKMVYPLAPIGVARSRTESGNMASKNAQAIRSKKKRTSR</sequence>
<dbReference type="EMBL" id="AVGG01000005">
    <property type="protein sequence ID" value="ESU28641.1"/>
    <property type="molecule type" value="Genomic_DNA"/>
</dbReference>
<dbReference type="AlphaFoldDB" id="V6SPU3"/>
<proteinExistence type="predicted"/>
<gene>
    <name evidence="2" type="ORF">FLJC2902T_12320</name>
</gene>
<reference evidence="2 3" key="1">
    <citation type="submission" date="2013-08" db="EMBL/GenBank/DDBJ databases">
        <title>Flavobacterium limnosediminis JC2902 genome sequencing.</title>
        <authorList>
            <person name="Lee K."/>
            <person name="Yi H."/>
            <person name="Park S."/>
            <person name="Chun J."/>
        </authorList>
    </citation>
    <scope>NUCLEOTIDE SEQUENCE [LARGE SCALE GENOMIC DNA]</scope>
    <source>
        <strain evidence="2 3">JC2902</strain>
    </source>
</reference>
<name>V6SPU3_9FLAO</name>
<evidence type="ECO:0000256" key="1">
    <source>
        <dbReference type="SAM" id="MobiDB-lite"/>
    </source>
</evidence>
<evidence type="ECO:0000313" key="2">
    <source>
        <dbReference type="EMBL" id="ESU28641.1"/>
    </source>
</evidence>
<comment type="caution">
    <text evidence="2">The sequence shown here is derived from an EMBL/GenBank/DDBJ whole genome shotgun (WGS) entry which is preliminary data.</text>
</comment>
<organism evidence="2 3">
    <name type="scientific">Flavobacterium limnosediminis JC2902</name>
    <dbReference type="NCBI Taxonomy" id="1341181"/>
    <lineage>
        <taxon>Bacteria</taxon>
        <taxon>Pseudomonadati</taxon>
        <taxon>Bacteroidota</taxon>
        <taxon>Flavobacteriia</taxon>
        <taxon>Flavobacteriales</taxon>
        <taxon>Flavobacteriaceae</taxon>
        <taxon>Flavobacterium</taxon>
    </lineage>
</organism>
<keyword evidence="3" id="KW-1185">Reference proteome</keyword>
<feature type="region of interest" description="Disordered" evidence="1">
    <location>
        <begin position="16"/>
        <end position="39"/>
    </location>
</feature>
<protein>
    <submittedName>
        <fullName evidence="2">Uncharacterized protein</fullName>
    </submittedName>
</protein>
<dbReference type="Proteomes" id="UP000018004">
    <property type="component" value="Unassembled WGS sequence"/>
</dbReference>
<accession>V6SPU3</accession>
<dbReference type="PATRIC" id="fig|1341181.4.peg.1218"/>
<feature type="compositionally biased region" description="Polar residues" evidence="1">
    <location>
        <begin position="18"/>
        <end position="29"/>
    </location>
</feature>
<evidence type="ECO:0000313" key="3">
    <source>
        <dbReference type="Proteomes" id="UP000018004"/>
    </source>
</evidence>